<dbReference type="Proteomes" id="UP000467700">
    <property type="component" value="Unassembled WGS sequence"/>
</dbReference>
<sequence>MEGRTYHTSTEFNSLVRRAYNEVRDQPSQNHRELGYFEASSLSITIKREVTDTDAGFEPHTDPSPQSRKSQPNPQPNPSQPLRPKKHPLQTIEQTVDDPTPNANANASRAEPKDAALIDSILLFILDYRRNALGWTWMCCGSGYGYGSSSGVGR</sequence>
<gene>
    <name evidence="2" type="ORF">AAE3_LOCUS11737</name>
</gene>
<dbReference type="EMBL" id="CACVBS010000079">
    <property type="protein sequence ID" value="CAA7269748.1"/>
    <property type="molecule type" value="Genomic_DNA"/>
</dbReference>
<organism evidence="2 3">
    <name type="scientific">Cyclocybe aegerita</name>
    <name type="common">Black poplar mushroom</name>
    <name type="synonym">Agrocybe aegerita</name>
    <dbReference type="NCBI Taxonomy" id="1973307"/>
    <lineage>
        <taxon>Eukaryota</taxon>
        <taxon>Fungi</taxon>
        <taxon>Dikarya</taxon>
        <taxon>Basidiomycota</taxon>
        <taxon>Agaricomycotina</taxon>
        <taxon>Agaricomycetes</taxon>
        <taxon>Agaricomycetidae</taxon>
        <taxon>Agaricales</taxon>
        <taxon>Agaricineae</taxon>
        <taxon>Bolbitiaceae</taxon>
        <taxon>Cyclocybe</taxon>
    </lineage>
</organism>
<proteinExistence type="predicted"/>
<evidence type="ECO:0000313" key="3">
    <source>
        <dbReference type="Proteomes" id="UP000467700"/>
    </source>
</evidence>
<accession>A0A8S0WBD1</accession>
<dbReference type="AlphaFoldDB" id="A0A8S0WBD1"/>
<evidence type="ECO:0000256" key="1">
    <source>
        <dbReference type="SAM" id="MobiDB-lite"/>
    </source>
</evidence>
<comment type="caution">
    <text evidence="2">The sequence shown here is derived from an EMBL/GenBank/DDBJ whole genome shotgun (WGS) entry which is preliminary data.</text>
</comment>
<feature type="compositionally biased region" description="Low complexity" evidence="1">
    <location>
        <begin position="63"/>
        <end position="72"/>
    </location>
</feature>
<keyword evidence="3" id="KW-1185">Reference proteome</keyword>
<feature type="region of interest" description="Disordered" evidence="1">
    <location>
        <begin position="48"/>
        <end position="111"/>
    </location>
</feature>
<name>A0A8S0WBD1_CYCAE</name>
<reference evidence="2 3" key="1">
    <citation type="submission" date="2020-01" db="EMBL/GenBank/DDBJ databases">
        <authorList>
            <person name="Gupta K D."/>
        </authorList>
    </citation>
    <scope>NUCLEOTIDE SEQUENCE [LARGE SCALE GENOMIC DNA]</scope>
</reference>
<evidence type="ECO:0000313" key="2">
    <source>
        <dbReference type="EMBL" id="CAA7269748.1"/>
    </source>
</evidence>
<feature type="compositionally biased region" description="Basic and acidic residues" evidence="1">
    <location>
        <begin position="48"/>
        <end position="61"/>
    </location>
</feature>
<protein>
    <submittedName>
        <fullName evidence="2">Uncharacterized protein</fullName>
    </submittedName>
</protein>